<evidence type="ECO:0000256" key="6">
    <source>
        <dbReference type="ARBA" id="ARBA00023136"/>
    </source>
</evidence>
<dbReference type="AlphaFoldDB" id="A0A3M0BQV2"/>
<protein>
    <submittedName>
        <fullName evidence="9">UDP-GlcNAc:undecaprenyl-phosphate GlcNAc-1-phosphate transferase</fullName>
    </submittedName>
</protein>
<feature type="transmembrane region" description="Helical" evidence="8">
    <location>
        <begin position="205"/>
        <end position="227"/>
    </location>
</feature>
<keyword evidence="6 8" id="KW-0472">Membrane</keyword>
<gene>
    <name evidence="9" type="ORF">CLV39_1364</name>
</gene>
<keyword evidence="5 8" id="KW-1133">Transmembrane helix</keyword>
<feature type="transmembrane region" description="Helical" evidence="8">
    <location>
        <begin position="66"/>
        <end position="82"/>
    </location>
</feature>
<dbReference type="Pfam" id="PF00953">
    <property type="entry name" value="Glycos_transf_4"/>
    <property type="match status" value="1"/>
</dbReference>
<feature type="transmembrane region" description="Helical" evidence="8">
    <location>
        <begin position="42"/>
        <end position="60"/>
    </location>
</feature>
<keyword evidence="10" id="KW-1185">Reference proteome</keyword>
<dbReference type="GO" id="GO:0046872">
    <property type="term" value="F:metal ion binding"/>
    <property type="evidence" value="ECO:0007669"/>
    <property type="project" value="UniProtKB-KW"/>
</dbReference>
<name>A0A3M0BQV2_9AQUI</name>
<dbReference type="GO" id="GO:0044038">
    <property type="term" value="P:cell wall macromolecule biosynthetic process"/>
    <property type="evidence" value="ECO:0007669"/>
    <property type="project" value="TreeGrafter"/>
</dbReference>
<dbReference type="CDD" id="cd06853">
    <property type="entry name" value="GT_WecA_like"/>
    <property type="match status" value="1"/>
</dbReference>
<dbReference type="EMBL" id="REFO01000013">
    <property type="protein sequence ID" value="RMA93302.1"/>
    <property type="molecule type" value="Genomic_DNA"/>
</dbReference>
<feature type="transmembrane region" description="Helical" evidence="8">
    <location>
        <begin position="157"/>
        <end position="175"/>
    </location>
</feature>
<dbReference type="GO" id="GO:0009103">
    <property type="term" value="P:lipopolysaccharide biosynthetic process"/>
    <property type="evidence" value="ECO:0007669"/>
    <property type="project" value="TreeGrafter"/>
</dbReference>
<evidence type="ECO:0000256" key="7">
    <source>
        <dbReference type="PIRSR" id="PIRSR600715-1"/>
    </source>
</evidence>
<feature type="transmembrane region" description="Helical" evidence="8">
    <location>
        <begin position="130"/>
        <end position="150"/>
    </location>
</feature>
<dbReference type="OrthoDB" id="9783652at2"/>
<feature type="transmembrane region" description="Helical" evidence="8">
    <location>
        <begin position="323"/>
        <end position="342"/>
    </location>
</feature>
<evidence type="ECO:0000256" key="2">
    <source>
        <dbReference type="ARBA" id="ARBA00022475"/>
    </source>
</evidence>
<organism evidence="9 10">
    <name type="scientific">Hydrogenothermus marinus</name>
    <dbReference type="NCBI Taxonomy" id="133270"/>
    <lineage>
        <taxon>Bacteria</taxon>
        <taxon>Pseudomonadati</taxon>
        <taxon>Aquificota</taxon>
        <taxon>Aquificia</taxon>
        <taxon>Aquificales</taxon>
        <taxon>Hydrogenothermaceae</taxon>
        <taxon>Hydrogenothermus</taxon>
    </lineage>
</organism>
<comment type="caution">
    <text evidence="9">The sequence shown here is derived from an EMBL/GenBank/DDBJ whole genome shotgun (WGS) entry which is preliminary data.</text>
</comment>
<keyword evidence="4 8" id="KW-0812">Transmembrane</keyword>
<feature type="binding site" evidence="7">
    <location>
        <position position="209"/>
    </location>
    <ligand>
        <name>Mg(2+)</name>
        <dbReference type="ChEBI" id="CHEBI:18420"/>
    </ligand>
</feature>
<feature type="transmembrane region" description="Helical" evidence="8">
    <location>
        <begin position="94"/>
        <end position="110"/>
    </location>
</feature>
<feature type="transmembrane region" description="Helical" evidence="8">
    <location>
        <begin position="181"/>
        <end position="198"/>
    </location>
</feature>
<feature type="binding site" evidence="7">
    <location>
        <position position="149"/>
    </location>
    <ligand>
        <name>Mg(2+)</name>
        <dbReference type="ChEBI" id="CHEBI:18420"/>
    </ligand>
</feature>
<feature type="transmembrane region" description="Helical" evidence="8">
    <location>
        <begin position="298"/>
        <end position="317"/>
    </location>
</feature>
<dbReference type="PANTHER" id="PTHR22926">
    <property type="entry name" value="PHOSPHO-N-ACETYLMURAMOYL-PENTAPEPTIDE-TRANSFERASE"/>
    <property type="match status" value="1"/>
</dbReference>
<evidence type="ECO:0000256" key="3">
    <source>
        <dbReference type="ARBA" id="ARBA00022679"/>
    </source>
</evidence>
<feature type="transmembrane region" description="Helical" evidence="8">
    <location>
        <begin position="233"/>
        <end position="250"/>
    </location>
</feature>
<dbReference type="PANTHER" id="PTHR22926:SF3">
    <property type="entry name" value="UNDECAPRENYL-PHOSPHATE ALPHA-N-ACETYLGLUCOSAMINYL 1-PHOSPHATE TRANSFERASE"/>
    <property type="match status" value="1"/>
</dbReference>
<proteinExistence type="predicted"/>
<comment type="subcellular location">
    <subcellularLocation>
        <location evidence="1">Cell membrane</location>
        <topology evidence="1">Multi-pass membrane protein</topology>
    </subcellularLocation>
</comment>
<keyword evidence="3 9" id="KW-0808">Transferase</keyword>
<accession>A0A3M0BQV2</accession>
<keyword evidence="7" id="KW-0460">Magnesium</keyword>
<dbReference type="GO" id="GO:0005886">
    <property type="term" value="C:plasma membrane"/>
    <property type="evidence" value="ECO:0007669"/>
    <property type="project" value="UniProtKB-SubCell"/>
</dbReference>
<dbReference type="RefSeq" id="WP_121923471.1">
    <property type="nucleotide sequence ID" value="NZ_REFO01000013.1"/>
</dbReference>
<dbReference type="GO" id="GO:0071555">
    <property type="term" value="P:cell wall organization"/>
    <property type="evidence" value="ECO:0007669"/>
    <property type="project" value="TreeGrafter"/>
</dbReference>
<dbReference type="InterPro" id="IPR000715">
    <property type="entry name" value="Glycosyl_transferase_4"/>
</dbReference>
<reference evidence="9 10" key="1">
    <citation type="submission" date="2018-10" db="EMBL/GenBank/DDBJ databases">
        <title>Genomic Encyclopedia of Archaeal and Bacterial Type Strains, Phase II (KMG-II): from individual species to whole genera.</title>
        <authorList>
            <person name="Goeker M."/>
        </authorList>
    </citation>
    <scope>NUCLEOTIDE SEQUENCE [LARGE SCALE GENOMIC DNA]</scope>
    <source>
        <strain evidence="9 10">VM1</strain>
    </source>
</reference>
<keyword evidence="2" id="KW-1003">Cell membrane</keyword>
<comment type="cofactor">
    <cofactor evidence="7">
        <name>Mg(2+)</name>
        <dbReference type="ChEBI" id="CHEBI:18420"/>
    </cofactor>
</comment>
<evidence type="ECO:0000256" key="1">
    <source>
        <dbReference type="ARBA" id="ARBA00004651"/>
    </source>
</evidence>
<evidence type="ECO:0000256" key="4">
    <source>
        <dbReference type="ARBA" id="ARBA00022692"/>
    </source>
</evidence>
<feature type="transmembrane region" description="Helical" evidence="8">
    <location>
        <begin position="6"/>
        <end position="21"/>
    </location>
</feature>
<evidence type="ECO:0000256" key="8">
    <source>
        <dbReference type="SAM" id="Phobius"/>
    </source>
</evidence>
<dbReference type="Proteomes" id="UP000280842">
    <property type="component" value="Unassembled WGS sequence"/>
</dbReference>
<evidence type="ECO:0000313" key="9">
    <source>
        <dbReference type="EMBL" id="RMA93302.1"/>
    </source>
</evidence>
<evidence type="ECO:0000256" key="5">
    <source>
        <dbReference type="ARBA" id="ARBA00022989"/>
    </source>
</evidence>
<sequence length="346" mass="39383">MVLKIFLLSFFISIIFNYILIKSKYGLDLGVDEKEHALHTHQVSRMGGLAIVIAITITSIFYSQDFMLILASGLAIFSFGFLEDRFHFDLPYSYKISFIAISTFFLLYFTKEFAYDGGFIVLSQTNIFEISIAAIIAFVGIIGFSSAVNFIDGLNGYSMGAMAISLIFFSIIFYNQGVENYFIISIILLGAILGFLIFNFPFGKIFLGDMGAHLIGFIVGYLSIVLANHTSVSLWYPLAIFSIPIINTLQKIPRRIKRKKLYNIPFSESDSEDLHYFMFAYIKQKYPNIKSMALKNSLATIHILIPYFIINLIGFIFRENDFVLIGLFLVSVFTYVYVYNVLKKKV</sequence>
<dbReference type="GO" id="GO:0016780">
    <property type="term" value="F:phosphotransferase activity, for other substituted phosphate groups"/>
    <property type="evidence" value="ECO:0007669"/>
    <property type="project" value="InterPro"/>
</dbReference>
<keyword evidence="7" id="KW-0479">Metal-binding</keyword>
<evidence type="ECO:0000313" key="10">
    <source>
        <dbReference type="Proteomes" id="UP000280842"/>
    </source>
</evidence>